<dbReference type="Gene3D" id="1.10.10.10">
    <property type="entry name" value="Winged helix-like DNA-binding domain superfamily/Winged helix DNA-binding domain"/>
    <property type="match status" value="1"/>
</dbReference>
<dbReference type="PROSITE" id="PS50995">
    <property type="entry name" value="HTH_MARR_2"/>
    <property type="match status" value="1"/>
</dbReference>
<sequence length="173" mass="18413">MVRMSQLSSEPNADAALPSSTLAASPGTIPATGLTPSLAADLRTVLGQLTRRLREQSNSGDFTHSQSAVLVQLERDGPTTMSALARTQGMRPQSMSTIVSALLEAGIVAGAPDANDRRKTLLSLTNFARNQIAAGRLAKEDWLLRAISTTLSPDEQEHLVTSIPVLRRLAQSL</sequence>
<feature type="region of interest" description="Disordered" evidence="1">
    <location>
        <begin position="1"/>
        <end position="21"/>
    </location>
</feature>
<dbReference type="InterPro" id="IPR036390">
    <property type="entry name" value="WH_DNA-bd_sf"/>
</dbReference>
<evidence type="ECO:0000259" key="2">
    <source>
        <dbReference type="PROSITE" id="PS50995"/>
    </source>
</evidence>
<dbReference type="InterPro" id="IPR036388">
    <property type="entry name" value="WH-like_DNA-bd_sf"/>
</dbReference>
<dbReference type="EMBL" id="BMGP01000006">
    <property type="protein sequence ID" value="GGF35906.1"/>
    <property type="molecule type" value="Genomic_DNA"/>
</dbReference>
<proteinExistence type="predicted"/>
<feature type="domain" description="HTH marR-type" evidence="2">
    <location>
        <begin position="39"/>
        <end position="168"/>
    </location>
</feature>
<dbReference type="InterPro" id="IPR052526">
    <property type="entry name" value="HTH-type_Bedaq_tolerance"/>
</dbReference>
<keyword evidence="4" id="KW-1185">Reference proteome</keyword>
<comment type="caution">
    <text evidence="3">The sequence shown here is derived from an EMBL/GenBank/DDBJ whole genome shotgun (WGS) entry which is preliminary data.</text>
</comment>
<dbReference type="GO" id="GO:0003700">
    <property type="term" value="F:DNA-binding transcription factor activity"/>
    <property type="evidence" value="ECO:0007669"/>
    <property type="project" value="InterPro"/>
</dbReference>
<organism evidence="3 4">
    <name type="scientific">Subtercola lobariae</name>
    <dbReference type="NCBI Taxonomy" id="1588641"/>
    <lineage>
        <taxon>Bacteria</taxon>
        <taxon>Bacillati</taxon>
        <taxon>Actinomycetota</taxon>
        <taxon>Actinomycetes</taxon>
        <taxon>Micrococcales</taxon>
        <taxon>Microbacteriaceae</taxon>
        <taxon>Subtercola</taxon>
    </lineage>
</organism>
<dbReference type="InterPro" id="IPR000835">
    <property type="entry name" value="HTH_MarR-typ"/>
</dbReference>
<feature type="compositionally biased region" description="Polar residues" evidence="1">
    <location>
        <begin position="1"/>
        <end position="11"/>
    </location>
</feature>
<name>A0A917BED4_9MICO</name>
<evidence type="ECO:0000313" key="4">
    <source>
        <dbReference type="Proteomes" id="UP000598775"/>
    </source>
</evidence>
<evidence type="ECO:0000313" key="3">
    <source>
        <dbReference type="EMBL" id="GGF35906.1"/>
    </source>
</evidence>
<accession>A0A917BED4</accession>
<dbReference type="Gene3D" id="1.10.287.100">
    <property type="match status" value="1"/>
</dbReference>
<dbReference type="AlphaFoldDB" id="A0A917BED4"/>
<reference evidence="3 4" key="1">
    <citation type="journal article" date="2014" name="Int. J. Syst. Evol. Microbiol.">
        <title>Complete genome sequence of Corynebacterium casei LMG S-19264T (=DSM 44701T), isolated from a smear-ripened cheese.</title>
        <authorList>
            <consortium name="US DOE Joint Genome Institute (JGI-PGF)"/>
            <person name="Walter F."/>
            <person name="Albersmeier A."/>
            <person name="Kalinowski J."/>
            <person name="Ruckert C."/>
        </authorList>
    </citation>
    <scope>NUCLEOTIDE SEQUENCE [LARGE SCALE GENOMIC DNA]</scope>
    <source>
        <strain evidence="3 4">CGMCC 1.12976</strain>
    </source>
</reference>
<dbReference type="SMART" id="SM00347">
    <property type="entry name" value="HTH_MARR"/>
    <property type="match status" value="1"/>
</dbReference>
<dbReference type="Pfam" id="PF12802">
    <property type="entry name" value="MarR_2"/>
    <property type="match status" value="1"/>
</dbReference>
<protein>
    <recommendedName>
        <fullName evidence="2">HTH marR-type domain-containing protein</fullName>
    </recommendedName>
</protein>
<dbReference type="SUPFAM" id="SSF46785">
    <property type="entry name" value="Winged helix' DNA-binding domain"/>
    <property type="match status" value="1"/>
</dbReference>
<dbReference type="PANTHER" id="PTHR39515:SF2">
    <property type="entry name" value="HTH-TYPE TRANSCRIPTIONAL REGULATOR RV0880"/>
    <property type="match status" value="1"/>
</dbReference>
<dbReference type="PANTHER" id="PTHR39515">
    <property type="entry name" value="CONSERVED PROTEIN"/>
    <property type="match status" value="1"/>
</dbReference>
<dbReference type="Proteomes" id="UP000598775">
    <property type="component" value="Unassembled WGS sequence"/>
</dbReference>
<evidence type="ECO:0000256" key="1">
    <source>
        <dbReference type="SAM" id="MobiDB-lite"/>
    </source>
</evidence>
<gene>
    <name evidence="3" type="ORF">GCM10011399_31120</name>
</gene>